<dbReference type="InterPro" id="IPR036259">
    <property type="entry name" value="MFS_trans_sf"/>
</dbReference>
<dbReference type="Gene3D" id="1.20.1250.20">
    <property type="entry name" value="MFS general substrate transporter like domains"/>
    <property type="match status" value="1"/>
</dbReference>
<feature type="transmembrane region" description="Helical" evidence="1">
    <location>
        <begin position="255"/>
        <end position="280"/>
    </location>
</feature>
<feature type="transmembrane region" description="Helical" evidence="1">
    <location>
        <begin position="380"/>
        <end position="399"/>
    </location>
</feature>
<dbReference type="PANTHER" id="PTHR23518:SF2">
    <property type="entry name" value="MAJOR FACILITATOR SUPERFAMILY TRANSPORTER"/>
    <property type="match status" value="1"/>
</dbReference>
<dbReference type="AlphaFoldDB" id="A0A644TI24"/>
<feature type="transmembrane region" description="Helical" evidence="1">
    <location>
        <begin position="12"/>
        <end position="33"/>
    </location>
</feature>
<proteinExistence type="predicted"/>
<feature type="transmembrane region" description="Helical" evidence="1">
    <location>
        <begin position="292"/>
        <end position="309"/>
    </location>
</feature>
<evidence type="ECO:0008006" key="3">
    <source>
        <dbReference type="Google" id="ProtNLM"/>
    </source>
</evidence>
<keyword evidence="1" id="KW-0472">Membrane</keyword>
<feature type="transmembrane region" description="Helical" evidence="1">
    <location>
        <begin position="135"/>
        <end position="157"/>
    </location>
</feature>
<dbReference type="InterPro" id="IPR011701">
    <property type="entry name" value="MFS"/>
</dbReference>
<keyword evidence="1" id="KW-1133">Transmembrane helix</keyword>
<dbReference type="PANTHER" id="PTHR23518">
    <property type="entry name" value="C-METHYLTRANSFERASE"/>
    <property type="match status" value="1"/>
</dbReference>
<dbReference type="EMBL" id="VSSQ01000032">
    <property type="protein sequence ID" value="MPL66540.1"/>
    <property type="molecule type" value="Genomic_DNA"/>
</dbReference>
<dbReference type="Pfam" id="PF07690">
    <property type="entry name" value="MFS_1"/>
    <property type="match status" value="1"/>
</dbReference>
<feature type="transmembrane region" description="Helical" evidence="1">
    <location>
        <begin position="354"/>
        <end position="374"/>
    </location>
</feature>
<feature type="transmembrane region" description="Helical" evidence="1">
    <location>
        <begin position="77"/>
        <end position="95"/>
    </location>
</feature>
<feature type="transmembrane region" description="Helical" evidence="1">
    <location>
        <begin position="169"/>
        <end position="187"/>
    </location>
</feature>
<dbReference type="GO" id="GO:0022857">
    <property type="term" value="F:transmembrane transporter activity"/>
    <property type="evidence" value="ECO:0007669"/>
    <property type="project" value="InterPro"/>
</dbReference>
<feature type="transmembrane region" description="Helical" evidence="1">
    <location>
        <begin position="231"/>
        <end position="249"/>
    </location>
</feature>
<comment type="caution">
    <text evidence="2">The sequence shown here is derived from an EMBL/GenBank/DDBJ whole genome shotgun (WGS) entry which is preliminary data.</text>
</comment>
<dbReference type="SUPFAM" id="SSF103473">
    <property type="entry name" value="MFS general substrate transporter"/>
    <property type="match status" value="1"/>
</dbReference>
<evidence type="ECO:0000256" key="1">
    <source>
        <dbReference type="SAM" id="Phobius"/>
    </source>
</evidence>
<feature type="transmembrane region" description="Helical" evidence="1">
    <location>
        <begin position="315"/>
        <end position="334"/>
    </location>
</feature>
<reference evidence="2" key="1">
    <citation type="submission" date="2019-08" db="EMBL/GenBank/DDBJ databases">
        <authorList>
            <person name="Kucharzyk K."/>
            <person name="Murdoch R.W."/>
            <person name="Higgins S."/>
            <person name="Loffler F."/>
        </authorList>
    </citation>
    <scope>NUCLEOTIDE SEQUENCE</scope>
</reference>
<accession>A0A644TI24</accession>
<feature type="transmembrane region" description="Helical" evidence="1">
    <location>
        <begin position="45"/>
        <end position="65"/>
    </location>
</feature>
<protein>
    <recommendedName>
        <fullName evidence="3">Major facilitator superfamily (MFS) profile domain-containing protein</fullName>
    </recommendedName>
</protein>
<feature type="transmembrane region" description="Helical" evidence="1">
    <location>
        <begin position="101"/>
        <end position="123"/>
    </location>
</feature>
<organism evidence="2">
    <name type="scientific">bioreactor metagenome</name>
    <dbReference type="NCBI Taxonomy" id="1076179"/>
    <lineage>
        <taxon>unclassified sequences</taxon>
        <taxon>metagenomes</taxon>
        <taxon>ecological metagenomes</taxon>
    </lineage>
</organism>
<keyword evidence="1" id="KW-0812">Transmembrane</keyword>
<name>A0A644TI24_9ZZZZ</name>
<gene>
    <name evidence="2" type="ORF">SDC9_12223</name>
</gene>
<sequence>MFKGFKSLPRNAKACIGTEPLWALFAPTTIYFMPLFQKQLGLTELQMGSLNSINIAAGLLFYLFAAPLTNKLGRRTTSFLFDFAAWTIPMLLWAMARSYVWFLFATISNAVVRIIYVSWNLLLSEDANEAQRPVIFGYINAIGSLGGITTLAGGLLIQKYGVVPAMRGLFWAGAASISALFIIRYIYSRETRVGEFMMAKTKGKSLLLLVGRQLPGALQAMKEPFFRRMTGIYFIGNAILSIDFFRVLYLKDVKALSPLTVSLLPALGAVLSFIVFFVILPRRRGQKDKKSLAFAFLACMVAQLLFILMPRGSVAASILVFPALQASVALFQTFRDTVFMNGTAAELKSDRFSLIQILMMFFSIPVGWLAGLLYSLGPHLPFIAASALYLAGFLLARSIQRLGGTA</sequence>
<evidence type="ECO:0000313" key="2">
    <source>
        <dbReference type="EMBL" id="MPL66540.1"/>
    </source>
</evidence>